<dbReference type="STRING" id="318479.A0A0N4UMW4"/>
<keyword evidence="3" id="KW-1185">Reference proteome</keyword>
<sequence>MRCDCRDWYGRCKLKGEMWIDDEIWNYMCQRGYGEDANFIGCLTHEKTTEKRLILMNTNVTIDGFWFSCESDEKRIKYEEEPRCMINETKFHVGDEFRDGFFNWICLDTGRWVTGCYYQNESKHWIKLKIGEIAYNGLVMHVCDRYDDYPGRIQYYAEVRKDIAQKNPTNKGINANLPEPIDNRLKKPPIRWLHENAADFIFNDNPFRLKIRYLPSSRRSWTTVLPSQHRT</sequence>
<gene>
    <name evidence="1" type="ORF">DME_LOCUS2952</name>
</gene>
<organism evidence="2 4">
    <name type="scientific">Dracunculus medinensis</name>
    <name type="common">Guinea worm</name>
    <dbReference type="NCBI Taxonomy" id="318479"/>
    <lineage>
        <taxon>Eukaryota</taxon>
        <taxon>Metazoa</taxon>
        <taxon>Ecdysozoa</taxon>
        <taxon>Nematoda</taxon>
        <taxon>Chromadorea</taxon>
        <taxon>Rhabditida</taxon>
        <taxon>Spirurina</taxon>
        <taxon>Dracunculoidea</taxon>
        <taxon>Dracunculidae</taxon>
        <taxon>Dracunculus</taxon>
    </lineage>
</organism>
<dbReference type="EMBL" id="UYYG01000091">
    <property type="protein sequence ID" value="VDN52979.1"/>
    <property type="molecule type" value="Genomic_DNA"/>
</dbReference>
<evidence type="ECO:0000313" key="1">
    <source>
        <dbReference type="EMBL" id="VDN52979.1"/>
    </source>
</evidence>
<name>A0A0N4UMW4_DRAME</name>
<reference evidence="1 3" key="2">
    <citation type="submission" date="2018-11" db="EMBL/GenBank/DDBJ databases">
        <authorList>
            <consortium name="Pathogen Informatics"/>
        </authorList>
    </citation>
    <scope>NUCLEOTIDE SEQUENCE [LARGE SCALE GENOMIC DNA]</scope>
</reference>
<proteinExistence type="predicted"/>
<evidence type="ECO:0000313" key="2">
    <source>
        <dbReference type="Proteomes" id="UP000038040"/>
    </source>
</evidence>
<accession>A0A0N4UMW4</accession>
<evidence type="ECO:0000313" key="4">
    <source>
        <dbReference type="WBParaSite" id="DME_0000921501-mRNA-1"/>
    </source>
</evidence>
<dbReference type="Proteomes" id="UP000274756">
    <property type="component" value="Unassembled WGS sequence"/>
</dbReference>
<dbReference type="OrthoDB" id="5850392at2759"/>
<dbReference type="AlphaFoldDB" id="A0A0N4UMW4"/>
<dbReference type="WBParaSite" id="DME_0000921501-mRNA-1">
    <property type="protein sequence ID" value="DME_0000921501-mRNA-1"/>
    <property type="gene ID" value="DME_0000921501"/>
</dbReference>
<protein>
    <submittedName>
        <fullName evidence="1 4">Uncharacterized protein</fullName>
    </submittedName>
</protein>
<reference evidence="4" key="1">
    <citation type="submission" date="2017-02" db="UniProtKB">
        <authorList>
            <consortium name="WormBaseParasite"/>
        </authorList>
    </citation>
    <scope>IDENTIFICATION</scope>
</reference>
<dbReference type="Proteomes" id="UP000038040">
    <property type="component" value="Unplaced"/>
</dbReference>
<evidence type="ECO:0000313" key="3">
    <source>
        <dbReference type="Proteomes" id="UP000274756"/>
    </source>
</evidence>